<evidence type="ECO:0000256" key="5">
    <source>
        <dbReference type="SAM" id="MobiDB-lite"/>
    </source>
</evidence>
<dbReference type="Gene3D" id="1.20.58.480">
    <property type="match status" value="1"/>
</dbReference>
<evidence type="ECO:0000313" key="6">
    <source>
        <dbReference type="EMBL" id="KAK7494449.1"/>
    </source>
</evidence>
<accession>A0ABD0L4W7</accession>
<dbReference type="AlphaFoldDB" id="A0ABD0L4W7"/>
<dbReference type="SUPFAM" id="SSF140959">
    <property type="entry name" value="Indolic compounds 2,3-dioxygenase-like"/>
    <property type="match status" value="1"/>
</dbReference>
<dbReference type="InterPro" id="IPR037217">
    <property type="entry name" value="Trp/Indoleamine_2_3_dOase-like"/>
</dbReference>
<dbReference type="Proteomes" id="UP001519460">
    <property type="component" value="Unassembled WGS sequence"/>
</dbReference>
<keyword evidence="2 4" id="KW-0479">Metal-binding</keyword>
<comment type="caution">
    <text evidence="6">The sequence shown here is derived from an EMBL/GenBank/DDBJ whole genome shotgun (WGS) entry which is preliminary data.</text>
</comment>
<feature type="region of interest" description="Disordered" evidence="5">
    <location>
        <begin position="383"/>
        <end position="404"/>
    </location>
</feature>
<organism evidence="6 7">
    <name type="scientific">Batillaria attramentaria</name>
    <dbReference type="NCBI Taxonomy" id="370345"/>
    <lineage>
        <taxon>Eukaryota</taxon>
        <taxon>Metazoa</taxon>
        <taxon>Spiralia</taxon>
        <taxon>Lophotrochozoa</taxon>
        <taxon>Mollusca</taxon>
        <taxon>Gastropoda</taxon>
        <taxon>Caenogastropoda</taxon>
        <taxon>Sorbeoconcha</taxon>
        <taxon>Cerithioidea</taxon>
        <taxon>Batillariidae</taxon>
        <taxon>Batillaria</taxon>
    </lineage>
</organism>
<dbReference type="GO" id="GO:0006569">
    <property type="term" value="P:L-tryptophan catabolic process"/>
    <property type="evidence" value="ECO:0007669"/>
    <property type="project" value="UniProtKB-ARBA"/>
</dbReference>
<evidence type="ECO:0000256" key="1">
    <source>
        <dbReference type="ARBA" id="ARBA00007119"/>
    </source>
</evidence>
<dbReference type="GO" id="GO:0046872">
    <property type="term" value="F:metal ion binding"/>
    <property type="evidence" value="ECO:0007669"/>
    <property type="project" value="UniProtKB-KW"/>
</dbReference>
<keyword evidence="3 4" id="KW-0408">Iron</keyword>
<dbReference type="EMBL" id="JACVVK020000083">
    <property type="protein sequence ID" value="KAK7494449.1"/>
    <property type="molecule type" value="Genomic_DNA"/>
</dbReference>
<dbReference type="InterPro" id="IPR000898">
    <property type="entry name" value="Indolamine_dOase"/>
</dbReference>
<dbReference type="GO" id="GO:0016702">
    <property type="term" value="F:oxidoreductase activity, acting on single donors with incorporation of molecular oxygen, incorporation of two atoms of oxygen"/>
    <property type="evidence" value="ECO:0007669"/>
    <property type="project" value="UniProtKB-ARBA"/>
</dbReference>
<dbReference type="Pfam" id="PF01231">
    <property type="entry name" value="IDO"/>
    <property type="match status" value="2"/>
</dbReference>
<evidence type="ECO:0000256" key="3">
    <source>
        <dbReference type="ARBA" id="ARBA00023004"/>
    </source>
</evidence>
<evidence type="ECO:0008006" key="8">
    <source>
        <dbReference type="Google" id="ProtNLM"/>
    </source>
</evidence>
<comment type="similarity">
    <text evidence="1">Belongs to the indoleamine 2,3-dioxygenase family.</text>
</comment>
<keyword evidence="7" id="KW-1185">Reference proteome</keyword>
<dbReference type="PANTHER" id="PTHR28657:SF5">
    <property type="entry name" value="INDOLEAMINE 2,3-DIOXYGENASE"/>
    <property type="match status" value="1"/>
</dbReference>
<sequence length="404" mass="44832">MDLRDFHISEKTGFCLEDPLEVLPPYFEEWNRITKSLPELLKKGTVREVVDKMPLLDCSQLEGHRQKRLANLQLSLIASAYVWGKGKDVCKSIPECLAVPLYKVSQDVGLQTSCCHANRTLANWTLIDPNGNVRTLYPMLPGGKESIVAVINGVDAGDEETVISNLNIITDCVNNMTKTLSRMNGVLPMSTFLYDILPLCSGWGDTDEGIPDGLLFEGVSDKPIKSLDDTAAQSSAIPCVDALLCVTHPPERRDFQLRARSCMPRGHLRFIEAIEQRPNSLRDLVLNSSNSELLAAYNKCLEANAAFRTRHFQLFARYVIVAQKKKPVSGLNKIGQEADMDALPVTAEDMSVVTAVKNYPEEQHRRHTPEHVDEYVSHTCPERVRQGAPGSHPPDEAQGTTNVA</sequence>
<name>A0ABD0L4W7_9CAEN</name>
<feature type="binding site" description="proximal binding residue" evidence="4">
    <location>
        <position position="311"/>
    </location>
    <ligand>
        <name>heme b</name>
        <dbReference type="ChEBI" id="CHEBI:60344"/>
    </ligand>
    <ligandPart>
        <name>Fe</name>
        <dbReference type="ChEBI" id="CHEBI:18248"/>
    </ligandPart>
</feature>
<dbReference type="PANTHER" id="PTHR28657">
    <property type="entry name" value="INDOLEAMINE 2,3-DIOXYGENASE"/>
    <property type="match status" value="1"/>
</dbReference>
<evidence type="ECO:0000313" key="7">
    <source>
        <dbReference type="Proteomes" id="UP001519460"/>
    </source>
</evidence>
<evidence type="ECO:0000256" key="2">
    <source>
        <dbReference type="ARBA" id="ARBA00022723"/>
    </source>
</evidence>
<protein>
    <recommendedName>
        <fullName evidence="8">Indoleamine 2,3-dioxygenase</fullName>
    </recommendedName>
</protein>
<reference evidence="6 7" key="1">
    <citation type="journal article" date="2023" name="Sci. Data">
        <title>Genome assembly of the Korean intertidal mud-creeper Batillaria attramentaria.</title>
        <authorList>
            <person name="Patra A.K."/>
            <person name="Ho P.T."/>
            <person name="Jun S."/>
            <person name="Lee S.J."/>
            <person name="Kim Y."/>
            <person name="Won Y.J."/>
        </authorList>
    </citation>
    <scope>NUCLEOTIDE SEQUENCE [LARGE SCALE GENOMIC DNA]</scope>
    <source>
        <strain evidence="6">Wonlab-2016</strain>
    </source>
</reference>
<gene>
    <name evidence="6" type="ORF">BaRGS_00014341</name>
</gene>
<keyword evidence="4" id="KW-0349">Heme</keyword>
<evidence type="ECO:0000256" key="4">
    <source>
        <dbReference type="PIRSR" id="PIRSR600898-1"/>
    </source>
</evidence>
<proteinExistence type="inferred from homology"/>